<keyword evidence="1" id="KW-0472">Membrane</keyword>
<feature type="transmembrane region" description="Helical" evidence="1">
    <location>
        <begin position="29"/>
        <end position="48"/>
    </location>
</feature>
<evidence type="ECO:0000313" key="3">
    <source>
        <dbReference type="Proteomes" id="UP000533269"/>
    </source>
</evidence>
<dbReference type="Proteomes" id="UP000533269">
    <property type="component" value="Unassembled WGS sequence"/>
</dbReference>
<comment type="caution">
    <text evidence="2">The sequence shown here is derived from an EMBL/GenBank/DDBJ whole genome shotgun (WGS) entry which is preliminary data.</text>
</comment>
<gene>
    <name evidence="2" type="ORF">FHR75_003857</name>
</gene>
<accession>A0A7W4TQ24</accession>
<reference evidence="2 3" key="2">
    <citation type="submission" date="2020-08" db="EMBL/GenBank/DDBJ databases">
        <authorList>
            <person name="Partida-Martinez L."/>
            <person name="Huntemann M."/>
            <person name="Clum A."/>
            <person name="Wang J."/>
            <person name="Palaniappan K."/>
            <person name="Ritter S."/>
            <person name="Chen I.-M."/>
            <person name="Stamatis D."/>
            <person name="Reddy T."/>
            <person name="O'Malley R."/>
            <person name="Daum C."/>
            <person name="Shapiro N."/>
            <person name="Ivanova N."/>
            <person name="Kyrpides N."/>
            <person name="Woyke T."/>
        </authorList>
    </citation>
    <scope>NUCLEOTIDE SEQUENCE [LARGE SCALE GENOMIC DNA]</scope>
    <source>
        <strain evidence="2 3">AS2.23</strain>
    </source>
</reference>
<name>A0A7W4TQ24_KINRA</name>
<keyword evidence="1" id="KW-1133">Transmembrane helix</keyword>
<dbReference type="AlphaFoldDB" id="A0A7W4TQ24"/>
<evidence type="ECO:0000313" key="2">
    <source>
        <dbReference type="EMBL" id="MBB2903021.1"/>
    </source>
</evidence>
<protein>
    <submittedName>
        <fullName evidence="2">Thiol:disulfide interchange protein</fullName>
    </submittedName>
</protein>
<feature type="transmembrane region" description="Helical" evidence="1">
    <location>
        <begin position="79"/>
        <end position="101"/>
    </location>
</feature>
<reference evidence="2 3" key="1">
    <citation type="submission" date="2020-08" db="EMBL/GenBank/DDBJ databases">
        <title>The Agave Microbiome: Exploring the role of microbial communities in plant adaptations to desert environments.</title>
        <authorList>
            <person name="Partida-Martinez L.P."/>
        </authorList>
    </citation>
    <scope>NUCLEOTIDE SEQUENCE [LARGE SCALE GENOMIC DNA]</scope>
    <source>
        <strain evidence="2 3">AS2.23</strain>
    </source>
</reference>
<dbReference type="EMBL" id="JACHVY010000004">
    <property type="protein sequence ID" value="MBB2903021.1"/>
    <property type="molecule type" value="Genomic_DNA"/>
</dbReference>
<dbReference type="RefSeq" id="WP_183392651.1">
    <property type="nucleotide sequence ID" value="NZ_JACHVY010000004.1"/>
</dbReference>
<organism evidence="2 3">
    <name type="scientific">Kineococcus radiotolerans</name>
    <dbReference type="NCBI Taxonomy" id="131568"/>
    <lineage>
        <taxon>Bacteria</taxon>
        <taxon>Bacillati</taxon>
        <taxon>Actinomycetota</taxon>
        <taxon>Actinomycetes</taxon>
        <taxon>Kineosporiales</taxon>
        <taxon>Kineosporiaceae</taxon>
        <taxon>Kineococcus</taxon>
    </lineage>
</organism>
<evidence type="ECO:0000256" key="1">
    <source>
        <dbReference type="SAM" id="Phobius"/>
    </source>
</evidence>
<keyword evidence="1" id="KW-0812">Transmembrane</keyword>
<proteinExistence type="predicted"/>
<sequence>MVTAVEVCKHLGMSTEHDQEASPAEQGRFGFRTCVGLVLVFLAVVLLVKTSSPGEVVSSCVLLVVGAELMLPWGKQSRAVRVLSVVLLVVMVALVVVDIAVL</sequence>